<feature type="region of interest" description="Disordered" evidence="4">
    <location>
        <begin position="1"/>
        <end position="20"/>
    </location>
</feature>
<organism evidence="5 6">
    <name type="scientific">Podarcis muralis</name>
    <name type="common">Wall lizard</name>
    <name type="synonym">Lacerta muralis</name>
    <dbReference type="NCBI Taxonomy" id="64176"/>
    <lineage>
        <taxon>Eukaryota</taxon>
        <taxon>Metazoa</taxon>
        <taxon>Chordata</taxon>
        <taxon>Craniata</taxon>
        <taxon>Vertebrata</taxon>
        <taxon>Euteleostomi</taxon>
        <taxon>Lepidosauria</taxon>
        <taxon>Squamata</taxon>
        <taxon>Bifurcata</taxon>
        <taxon>Unidentata</taxon>
        <taxon>Episquamata</taxon>
        <taxon>Laterata</taxon>
        <taxon>Lacertibaenia</taxon>
        <taxon>Lacertidae</taxon>
        <taxon>Podarcis</taxon>
    </lineage>
</organism>
<evidence type="ECO:0000313" key="6">
    <source>
        <dbReference type="Proteomes" id="UP000472272"/>
    </source>
</evidence>
<feature type="compositionally biased region" description="Basic and acidic residues" evidence="4">
    <location>
        <begin position="106"/>
        <end position="115"/>
    </location>
</feature>
<evidence type="ECO:0000313" key="5">
    <source>
        <dbReference type="Ensembl" id="ENSPMRP00000033110.1"/>
    </source>
</evidence>
<evidence type="ECO:0000256" key="2">
    <source>
        <dbReference type="ARBA" id="ARBA00023043"/>
    </source>
</evidence>
<dbReference type="InterPro" id="IPR050776">
    <property type="entry name" value="Ank_Repeat/CDKN_Inhibitor"/>
</dbReference>
<dbReference type="PANTHER" id="PTHR24201:SF8">
    <property type="entry name" value="CYCLIN-DEPENDENT KINASE 4 INHIBITOR B"/>
    <property type="match status" value="1"/>
</dbReference>
<dbReference type="GO" id="GO:0005634">
    <property type="term" value="C:nucleus"/>
    <property type="evidence" value="ECO:0007669"/>
    <property type="project" value="TreeGrafter"/>
</dbReference>
<feature type="region of interest" description="Disordered" evidence="4">
    <location>
        <begin position="45"/>
        <end position="154"/>
    </location>
</feature>
<gene>
    <name evidence="5" type="primary">CDKN2A</name>
</gene>
<evidence type="ECO:0000256" key="1">
    <source>
        <dbReference type="ARBA" id="ARBA00022737"/>
    </source>
</evidence>
<reference evidence="5" key="2">
    <citation type="submission" date="2025-08" db="UniProtKB">
        <authorList>
            <consortium name="Ensembl"/>
        </authorList>
    </citation>
    <scope>IDENTIFICATION</scope>
</reference>
<evidence type="ECO:0000256" key="3">
    <source>
        <dbReference type="PROSITE-ProRule" id="PRU00023"/>
    </source>
</evidence>
<dbReference type="GO" id="GO:0008285">
    <property type="term" value="P:negative regulation of cell population proliferation"/>
    <property type="evidence" value="ECO:0007669"/>
    <property type="project" value="TreeGrafter"/>
</dbReference>
<dbReference type="AlphaFoldDB" id="A0A670K9T4"/>
<keyword evidence="1" id="KW-0677">Repeat</keyword>
<sequence length="268" mass="28742">MVWSKPTGGGHLQGTGGRNGRGVTFCACGDAGNVKPPWQSARELNLLTLGSGERSSPPPATLPLRSPPPPPHAALLPRMPEPAQPPGAKENPRALSLPTDPSQLRPRSDGPDGHPRQMHHPLRQAQEAAASPQAPSGEAHPRSPEEPGEEKAAPPFLGADRAEEAMPARRAWNLGPEQVMRMGDPRVAELLLRWGADPNVPDPSTGSCPAHDAAREGFLDTLRVLRSGGARLDLPDRRGRLPVDVAEENGHRHVVRYLARLAIGEPWR</sequence>
<dbReference type="PANTHER" id="PTHR24201">
    <property type="entry name" value="ANK_REP_REGION DOMAIN-CONTAINING PROTEIN"/>
    <property type="match status" value="1"/>
</dbReference>
<dbReference type="InterPro" id="IPR002110">
    <property type="entry name" value="Ankyrin_rpt"/>
</dbReference>
<feature type="repeat" description="ANK" evidence="3">
    <location>
        <begin position="205"/>
        <end position="237"/>
    </location>
</feature>
<reference evidence="5" key="3">
    <citation type="submission" date="2025-09" db="UniProtKB">
        <authorList>
            <consortium name="Ensembl"/>
        </authorList>
    </citation>
    <scope>IDENTIFICATION</scope>
</reference>
<feature type="compositionally biased region" description="Low complexity" evidence="4">
    <location>
        <begin position="125"/>
        <end position="138"/>
    </location>
</feature>
<evidence type="ECO:0000256" key="4">
    <source>
        <dbReference type="SAM" id="MobiDB-lite"/>
    </source>
</evidence>
<reference evidence="5 6" key="1">
    <citation type="journal article" date="2019" name="Proc. Natl. Acad. Sci. U.S.A.">
        <title>Regulatory changes in pterin and carotenoid genes underlie balanced color polymorphisms in the wall lizard.</title>
        <authorList>
            <person name="Andrade P."/>
            <person name="Pinho C."/>
            <person name="Perez I de Lanuza G."/>
            <person name="Afonso S."/>
            <person name="Brejcha J."/>
            <person name="Rubin C.J."/>
            <person name="Wallerman O."/>
            <person name="Pereira P."/>
            <person name="Sabatino S.J."/>
            <person name="Bellati A."/>
            <person name="Pellitteri-Rosa D."/>
            <person name="Bosakova Z."/>
            <person name="Bunikis I."/>
            <person name="Carretero M.A."/>
            <person name="Feiner N."/>
            <person name="Marsik P."/>
            <person name="Pauperio F."/>
            <person name="Salvi D."/>
            <person name="Soler L."/>
            <person name="While G.M."/>
            <person name="Uller T."/>
            <person name="Font E."/>
            <person name="Andersson L."/>
            <person name="Carneiro M."/>
        </authorList>
    </citation>
    <scope>NUCLEOTIDE SEQUENCE</scope>
</reference>
<dbReference type="Pfam" id="PF12796">
    <property type="entry name" value="Ank_2"/>
    <property type="match status" value="1"/>
</dbReference>
<dbReference type="PROSITE" id="PS50088">
    <property type="entry name" value="ANK_REPEAT"/>
    <property type="match status" value="1"/>
</dbReference>
<protein>
    <submittedName>
        <fullName evidence="5">Cyclin dependent kinase inhibitor 2A</fullName>
    </submittedName>
</protein>
<dbReference type="InterPro" id="IPR036770">
    <property type="entry name" value="Ankyrin_rpt-contain_sf"/>
</dbReference>
<dbReference type="SUPFAM" id="SSF48403">
    <property type="entry name" value="Ankyrin repeat"/>
    <property type="match status" value="1"/>
</dbReference>
<accession>A0A670K9T4</accession>
<dbReference type="Ensembl" id="ENSPMRT00000035127.1">
    <property type="protein sequence ID" value="ENSPMRP00000033110.1"/>
    <property type="gene ID" value="ENSPMRG00000021465.1"/>
</dbReference>
<keyword evidence="6" id="KW-1185">Reference proteome</keyword>
<dbReference type="GO" id="GO:0004861">
    <property type="term" value="F:cyclin-dependent protein serine/threonine kinase inhibitor activity"/>
    <property type="evidence" value="ECO:0007669"/>
    <property type="project" value="TreeGrafter"/>
</dbReference>
<proteinExistence type="predicted"/>
<dbReference type="GO" id="GO:0019901">
    <property type="term" value="F:protein kinase binding"/>
    <property type="evidence" value="ECO:0007669"/>
    <property type="project" value="TreeGrafter"/>
</dbReference>
<dbReference type="GO" id="GO:2000045">
    <property type="term" value="P:regulation of G1/S transition of mitotic cell cycle"/>
    <property type="evidence" value="ECO:0007669"/>
    <property type="project" value="TreeGrafter"/>
</dbReference>
<keyword evidence="2 3" id="KW-0040">ANK repeat</keyword>
<dbReference type="GO" id="GO:0005737">
    <property type="term" value="C:cytoplasm"/>
    <property type="evidence" value="ECO:0007669"/>
    <property type="project" value="TreeGrafter"/>
</dbReference>
<feature type="compositionally biased region" description="Basic and acidic residues" evidence="4">
    <location>
        <begin position="139"/>
        <end position="152"/>
    </location>
</feature>
<feature type="compositionally biased region" description="Gly residues" evidence="4">
    <location>
        <begin position="7"/>
        <end position="20"/>
    </location>
</feature>
<name>A0A670K9T4_PODMU</name>
<dbReference type="Gene3D" id="1.25.40.20">
    <property type="entry name" value="Ankyrin repeat-containing domain"/>
    <property type="match status" value="1"/>
</dbReference>
<feature type="compositionally biased region" description="Pro residues" evidence="4">
    <location>
        <begin position="56"/>
        <end position="72"/>
    </location>
</feature>
<dbReference type="GeneTree" id="ENSGT00940000163078"/>
<dbReference type="Proteomes" id="UP000472272">
    <property type="component" value="Chromosome 17"/>
</dbReference>